<evidence type="ECO:0000313" key="1">
    <source>
        <dbReference type="EnsemblPlants" id="MELO3C030246.2.1"/>
    </source>
</evidence>
<proteinExistence type="predicted"/>
<organism evidence="1">
    <name type="scientific">Cucumis melo</name>
    <name type="common">Muskmelon</name>
    <dbReference type="NCBI Taxonomy" id="3656"/>
    <lineage>
        <taxon>Eukaryota</taxon>
        <taxon>Viridiplantae</taxon>
        <taxon>Streptophyta</taxon>
        <taxon>Embryophyta</taxon>
        <taxon>Tracheophyta</taxon>
        <taxon>Spermatophyta</taxon>
        <taxon>Magnoliopsida</taxon>
        <taxon>eudicotyledons</taxon>
        <taxon>Gunneridae</taxon>
        <taxon>Pentapetalae</taxon>
        <taxon>rosids</taxon>
        <taxon>fabids</taxon>
        <taxon>Cucurbitales</taxon>
        <taxon>Cucurbitaceae</taxon>
        <taxon>Benincaseae</taxon>
        <taxon>Cucumis</taxon>
    </lineage>
</organism>
<reference evidence="1" key="1">
    <citation type="submission" date="2023-03" db="UniProtKB">
        <authorList>
            <consortium name="EnsemblPlants"/>
        </authorList>
    </citation>
    <scope>IDENTIFICATION</scope>
</reference>
<dbReference type="Gramene" id="MELO3C030246.2.1">
    <property type="protein sequence ID" value="MELO3C030246.2.1"/>
    <property type="gene ID" value="MELO3C030246.2"/>
</dbReference>
<dbReference type="AlphaFoldDB" id="A0A9I9E8G3"/>
<sequence>MEKKRKEKKTRINYLTTGDSDEDIEHKPWIFLMALRIFLIHSSQCKKTFNSTTYGQKNNTH</sequence>
<accession>A0A9I9E8G3</accession>
<name>A0A9I9E8G3_CUCME</name>
<dbReference type="EnsemblPlants" id="MELO3C030246.2.1">
    <property type="protein sequence ID" value="MELO3C030246.2.1"/>
    <property type="gene ID" value="MELO3C030246.2"/>
</dbReference>
<protein>
    <submittedName>
        <fullName evidence="1">Uncharacterized protein</fullName>
    </submittedName>
</protein>